<dbReference type="Pfam" id="PF05489">
    <property type="entry name" value="Phage_tail_X"/>
    <property type="match status" value="1"/>
</dbReference>
<organism evidence="2 3">
    <name type="scientific">Escherichia coli</name>
    <dbReference type="NCBI Taxonomy" id="562"/>
    <lineage>
        <taxon>Bacteria</taxon>
        <taxon>Pseudomonadati</taxon>
        <taxon>Pseudomonadota</taxon>
        <taxon>Gammaproteobacteria</taxon>
        <taxon>Enterobacterales</taxon>
        <taxon>Enterobacteriaceae</taxon>
        <taxon>Escherichia</taxon>
    </lineage>
</organism>
<protein>
    <submittedName>
        <fullName evidence="2">Head completion/stabilization protein L</fullName>
    </submittedName>
</protein>
<dbReference type="AlphaFoldDB" id="A0A377A283"/>
<reference evidence="2 3" key="1">
    <citation type="submission" date="2018-06" db="EMBL/GenBank/DDBJ databases">
        <authorList>
            <consortium name="Pathogen Informatics"/>
            <person name="Doyle S."/>
        </authorList>
    </citation>
    <scope>NUCLEOTIDE SEQUENCE [LARGE SCALE GENOMIC DNA]</scope>
    <source>
        <strain evidence="2 3">NCTC8179</strain>
    </source>
</reference>
<dbReference type="Proteomes" id="UP000255543">
    <property type="component" value="Unassembled WGS sequence"/>
</dbReference>
<accession>A0A377A283</accession>
<dbReference type="InterPro" id="IPR008861">
    <property type="entry name" value="GpX-like"/>
</dbReference>
<evidence type="ECO:0000256" key="1">
    <source>
        <dbReference type="SAM" id="MobiDB-lite"/>
    </source>
</evidence>
<evidence type="ECO:0000313" key="2">
    <source>
        <dbReference type="EMBL" id="STK93402.1"/>
    </source>
</evidence>
<evidence type="ECO:0000313" key="3">
    <source>
        <dbReference type="Proteomes" id="UP000255543"/>
    </source>
</evidence>
<feature type="region of interest" description="Disordered" evidence="1">
    <location>
        <begin position="1"/>
        <end position="23"/>
    </location>
</feature>
<proteinExistence type="predicted"/>
<dbReference type="Pfam" id="PF05926">
    <property type="entry name" value="Phage_GPL"/>
    <property type="match status" value="1"/>
</dbReference>
<dbReference type="EMBL" id="UGEB01000001">
    <property type="protein sequence ID" value="STK93402.1"/>
    <property type="molecule type" value="Genomic_DNA"/>
</dbReference>
<name>A0A377A283_ECOLX</name>
<sequence length="231" mass="25912">MSMVARTNPGPAEDDITDTDDGDTRISAGAFWPDIVLRELRLAIRLPGRVTTSRLLHTATGAVAHVTRELEAWQQEQQAAGHLTLADVPASVINGESVNLWHWRNAVYTATRALILERYRDADTTDKGDRRADALDIQTSDLWRDVSWAISDILCRPRIFAEFVLMKVKALEGDTVDSLCFRYYGTTQGVTEKVLDANPGLCQQVFLDAGQDVEMPEPEKKKREMIQLWGE</sequence>
<feature type="compositionally biased region" description="Acidic residues" evidence="1">
    <location>
        <begin position="12"/>
        <end position="21"/>
    </location>
</feature>
<gene>
    <name evidence="2" type="primary">L_3</name>
    <name evidence="2" type="ORF">NCTC8179_04198</name>
</gene>
<dbReference type="InterPro" id="IPR009225">
    <property type="entry name" value="Phage_head_completion_GpL"/>
</dbReference>